<dbReference type="PANTHER" id="PTHR23065">
    <property type="entry name" value="PROLINE-SERINE-THREONINE PHOSPHATASE INTERACTING PROTEIN 1"/>
    <property type="match status" value="1"/>
</dbReference>
<dbReference type="EMBL" id="CAJVPZ010079556">
    <property type="protein sequence ID" value="CAG8807065.1"/>
    <property type="molecule type" value="Genomic_DNA"/>
</dbReference>
<feature type="compositionally biased region" description="Polar residues" evidence="4">
    <location>
        <begin position="75"/>
        <end position="84"/>
    </location>
</feature>
<keyword evidence="3" id="KW-0597">Phosphoprotein</keyword>
<feature type="non-terminal residue" evidence="5">
    <location>
        <position position="1"/>
    </location>
</feature>
<dbReference type="GO" id="GO:0005737">
    <property type="term" value="C:cytoplasm"/>
    <property type="evidence" value="ECO:0007669"/>
    <property type="project" value="TreeGrafter"/>
</dbReference>
<evidence type="ECO:0000256" key="3">
    <source>
        <dbReference type="ARBA" id="ARBA00022553"/>
    </source>
</evidence>
<sequence length="163" mass="17865">SCERIRVCLENCNVDKDIQTFVKERATGSEIPEPPSYVNFYAGPGENGTRYRKASYERTSVERVLPPSTDKPIGSPQSTKNANYNSISTTNSSQSSQGTDSALPQTPIEEVDEPDPIDPGQQTILAVGSNLLNVQATNETLNDSIPTERSIEKALDDMQNKEK</sequence>
<dbReference type="SUPFAM" id="SSF103657">
    <property type="entry name" value="BAR/IMD domain-like"/>
    <property type="match status" value="1"/>
</dbReference>
<keyword evidence="6" id="KW-1185">Reference proteome</keyword>
<feature type="compositionally biased region" description="Low complexity" evidence="4">
    <location>
        <begin position="85"/>
        <end position="97"/>
    </location>
</feature>
<dbReference type="OrthoDB" id="27823at2759"/>
<dbReference type="GO" id="GO:0007010">
    <property type="term" value="P:cytoskeleton organization"/>
    <property type="evidence" value="ECO:0007669"/>
    <property type="project" value="TreeGrafter"/>
</dbReference>
<evidence type="ECO:0000256" key="2">
    <source>
        <dbReference type="ARBA" id="ARBA00022490"/>
    </source>
</evidence>
<dbReference type="Proteomes" id="UP000789396">
    <property type="component" value="Unassembled WGS sequence"/>
</dbReference>
<feature type="region of interest" description="Disordered" evidence="4">
    <location>
        <begin position="26"/>
        <end position="122"/>
    </location>
</feature>
<comment type="caution">
    <text evidence="5">The sequence shown here is derived from an EMBL/GenBank/DDBJ whole genome shotgun (WGS) entry which is preliminary data.</text>
</comment>
<name>A0A9N9K162_9GLOM</name>
<evidence type="ECO:0000313" key="5">
    <source>
        <dbReference type="EMBL" id="CAG8807065.1"/>
    </source>
</evidence>
<evidence type="ECO:0000256" key="1">
    <source>
        <dbReference type="ARBA" id="ARBA00004496"/>
    </source>
</evidence>
<dbReference type="PANTHER" id="PTHR23065:SF7">
    <property type="entry name" value="NOSTRIN, ISOFORM H"/>
    <property type="match status" value="1"/>
</dbReference>
<comment type="subcellular location">
    <subcellularLocation>
        <location evidence="1">Cytoplasm</location>
    </subcellularLocation>
</comment>
<feature type="compositionally biased region" description="Polar residues" evidence="4">
    <location>
        <begin position="138"/>
        <end position="147"/>
    </location>
</feature>
<accession>A0A9N9K162</accession>
<dbReference type="Gene3D" id="1.20.1270.60">
    <property type="entry name" value="Arfaptin homology (AH) domain/BAR domain"/>
    <property type="match status" value="1"/>
</dbReference>
<protein>
    <submittedName>
        <fullName evidence="5">16661_t:CDS:1</fullName>
    </submittedName>
</protein>
<organism evidence="5 6">
    <name type="scientific">Racocetra fulgida</name>
    <dbReference type="NCBI Taxonomy" id="60492"/>
    <lineage>
        <taxon>Eukaryota</taxon>
        <taxon>Fungi</taxon>
        <taxon>Fungi incertae sedis</taxon>
        <taxon>Mucoromycota</taxon>
        <taxon>Glomeromycotina</taxon>
        <taxon>Glomeromycetes</taxon>
        <taxon>Diversisporales</taxon>
        <taxon>Gigasporaceae</taxon>
        <taxon>Racocetra</taxon>
    </lineage>
</organism>
<proteinExistence type="predicted"/>
<dbReference type="GO" id="GO:0005886">
    <property type="term" value="C:plasma membrane"/>
    <property type="evidence" value="ECO:0007669"/>
    <property type="project" value="TreeGrafter"/>
</dbReference>
<dbReference type="AlphaFoldDB" id="A0A9N9K162"/>
<gene>
    <name evidence="5" type="ORF">RFULGI_LOCUS18344</name>
</gene>
<feature type="region of interest" description="Disordered" evidence="4">
    <location>
        <begin position="138"/>
        <end position="163"/>
    </location>
</feature>
<feature type="non-terminal residue" evidence="5">
    <location>
        <position position="163"/>
    </location>
</feature>
<dbReference type="InterPro" id="IPR027267">
    <property type="entry name" value="AH/BAR_dom_sf"/>
</dbReference>
<feature type="compositionally biased region" description="Basic and acidic residues" evidence="4">
    <location>
        <begin position="149"/>
        <end position="163"/>
    </location>
</feature>
<reference evidence="5" key="1">
    <citation type="submission" date="2021-06" db="EMBL/GenBank/DDBJ databases">
        <authorList>
            <person name="Kallberg Y."/>
            <person name="Tangrot J."/>
            <person name="Rosling A."/>
        </authorList>
    </citation>
    <scope>NUCLEOTIDE SEQUENCE</scope>
    <source>
        <strain evidence="5">IN212</strain>
    </source>
</reference>
<keyword evidence="2" id="KW-0963">Cytoplasm</keyword>
<evidence type="ECO:0000256" key="4">
    <source>
        <dbReference type="SAM" id="MobiDB-lite"/>
    </source>
</evidence>
<dbReference type="GO" id="GO:0043226">
    <property type="term" value="C:organelle"/>
    <property type="evidence" value="ECO:0007669"/>
    <property type="project" value="UniProtKB-ARBA"/>
</dbReference>
<dbReference type="GO" id="GO:0032153">
    <property type="term" value="C:cell division site"/>
    <property type="evidence" value="ECO:0007669"/>
    <property type="project" value="TreeGrafter"/>
</dbReference>
<evidence type="ECO:0000313" key="6">
    <source>
        <dbReference type="Proteomes" id="UP000789396"/>
    </source>
</evidence>